<dbReference type="Pfam" id="PF22769">
    <property type="entry name" value="DCD"/>
    <property type="match status" value="1"/>
</dbReference>
<dbReference type="PANTHER" id="PTHR42680:SF3">
    <property type="entry name" value="DCTP DEAMINASE"/>
    <property type="match status" value="1"/>
</dbReference>
<organism evidence="4 5">
    <name type="scientific">Bradyrhizobium niftali</name>
    <dbReference type="NCBI Taxonomy" id="2560055"/>
    <lineage>
        <taxon>Bacteria</taxon>
        <taxon>Pseudomonadati</taxon>
        <taxon>Pseudomonadota</taxon>
        <taxon>Alphaproteobacteria</taxon>
        <taxon>Hyphomicrobiales</taxon>
        <taxon>Nitrobacteraceae</taxon>
        <taxon>Bradyrhizobium</taxon>
    </lineage>
</organism>
<comment type="caution">
    <text evidence="4">The sequence shown here is derived from an EMBL/GenBank/DDBJ whole genome shotgun (WGS) entry which is preliminary data.</text>
</comment>
<keyword evidence="5" id="KW-1185">Reference proteome</keyword>
<feature type="compositionally biased region" description="Pro residues" evidence="3">
    <location>
        <begin position="236"/>
        <end position="245"/>
    </location>
</feature>
<evidence type="ECO:0000256" key="3">
    <source>
        <dbReference type="SAM" id="MobiDB-lite"/>
    </source>
</evidence>
<dbReference type="RefSeq" id="WP_135178711.1">
    <property type="nucleotide sequence ID" value="NZ_SPQT01000034.1"/>
</dbReference>
<dbReference type="SUPFAM" id="SSF51283">
    <property type="entry name" value="dUTPase-like"/>
    <property type="match status" value="1"/>
</dbReference>
<dbReference type="OrthoDB" id="798159at2"/>
<dbReference type="PANTHER" id="PTHR42680">
    <property type="entry name" value="DCTP DEAMINASE"/>
    <property type="match status" value="1"/>
</dbReference>
<gene>
    <name evidence="4" type="ORF">E4K65_39605</name>
</gene>
<dbReference type="InterPro" id="IPR011962">
    <property type="entry name" value="dCTP_deaminase"/>
</dbReference>
<evidence type="ECO:0000313" key="4">
    <source>
        <dbReference type="EMBL" id="TFV39820.1"/>
    </source>
</evidence>
<dbReference type="InterPro" id="IPR033704">
    <property type="entry name" value="dUTPase_trimeric"/>
</dbReference>
<evidence type="ECO:0000256" key="2">
    <source>
        <dbReference type="ARBA" id="ARBA00023080"/>
    </source>
</evidence>
<name>A0A4Y9L8C8_9BRAD</name>
<sequence>MSFWNDDTWRVQGAAQKVIEPFDSSRIEDAKYMLSVGDEVYVSDEASKKTPQKLKEGDGFAIDPGQFAFLLSDEIVNIPFNMLGFISIRATIKFYGLVNISGFHVDPGYEGRLIFSVFNAGPTRIQLKRGEQIFSIWLAELKGPIDRTKVIKGYRDIPSKLITPVSGKFTTAYQLERELDALKEDISNLKAFRTSALVIITIAGALLLPTFKDTVVKLWNQPPMTEIRGQLGNSTPSPPSKPPAN</sequence>
<dbReference type="GO" id="GO:0006229">
    <property type="term" value="P:dUTP biosynthetic process"/>
    <property type="evidence" value="ECO:0007669"/>
    <property type="project" value="InterPro"/>
</dbReference>
<keyword evidence="1" id="KW-0378">Hydrolase</keyword>
<proteinExistence type="predicted"/>
<dbReference type="InterPro" id="IPR036157">
    <property type="entry name" value="dUTPase-like_sf"/>
</dbReference>
<feature type="region of interest" description="Disordered" evidence="3">
    <location>
        <begin position="226"/>
        <end position="245"/>
    </location>
</feature>
<dbReference type="GO" id="GO:0008829">
    <property type="term" value="F:dCTP deaminase activity"/>
    <property type="evidence" value="ECO:0007669"/>
    <property type="project" value="InterPro"/>
</dbReference>
<dbReference type="AlphaFoldDB" id="A0A4Y9L8C8"/>
<dbReference type="Proteomes" id="UP000297966">
    <property type="component" value="Unassembled WGS sequence"/>
</dbReference>
<dbReference type="Gene3D" id="2.70.40.10">
    <property type="match status" value="1"/>
</dbReference>
<reference evidence="4 5" key="1">
    <citation type="submission" date="2019-03" db="EMBL/GenBank/DDBJ databases">
        <title>Bradyrhizobium diversity isolated from nodules of Chamaecrista fasciculata.</title>
        <authorList>
            <person name="Klepa M.S."/>
            <person name="Urquiaga M.O."/>
            <person name="Hungria M."/>
            <person name="Delamuta J.R."/>
        </authorList>
    </citation>
    <scope>NUCLEOTIDE SEQUENCE [LARGE SCALE GENOMIC DNA]</scope>
    <source>
        <strain evidence="4 5">CNPSo 3448</strain>
    </source>
</reference>
<evidence type="ECO:0000313" key="5">
    <source>
        <dbReference type="Proteomes" id="UP000297966"/>
    </source>
</evidence>
<accession>A0A4Y9L8C8</accession>
<dbReference type="EMBL" id="SPQT01000034">
    <property type="protein sequence ID" value="TFV39820.1"/>
    <property type="molecule type" value="Genomic_DNA"/>
</dbReference>
<protein>
    <submittedName>
        <fullName evidence="4">Deoxycytidine triphosphate deaminase</fullName>
    </submittedName>
</protein>
<evidence type="ECO:0000256" key="1">
    <source>
        <dbReference type="ARBA" id="ARBA00022801"/>
    </source>
</evidence>
<dbReference type="CDD" id="cd07557">
    <property type="entry name" value="trimeric_dUTPase"/>
    <property type="match status" value="1"/>
</dbReference>
<keyword evidence="2" id="KW-0546">Nucleotide metabolism</keyword>